<dbReference type="InterPro" id="IPR036024">
    <property type="entry name" value="Somatomedin_B-like_dom_sf"/>
</dbReference>
<evidence type="ECO:0000313" key="4">
    <source>
        <dbReference type="EMBL" id="KAK0063054.1"/>
    </source>
</evidence>
<name>A0AAD8C093_BIOPF</name>
<gene>
    <name evidence="4" type="ORF">Bpfe_007774</name>
</gene>
<evidence type="ECO:0000256" key="2">
    <source>
        <dbReference type="SAM" id="MobiDB-lite"/>
    </source>
</evidence>
<feature type="compositionally biased region" description="Basic and acidic residues" evidence="2">
    <location>
        <begin position="410"/>
        <end position="426"/>
    </location>
</feature>
<keyword evidence="1" id="KW-1015">Disulfide bond</keyword>
<protein>
    <recommendedName>
        <fullName evidence="3">SMB domain-containing protein</fullName>
    </recommendedName>
</protein>
<feature type="domain" description="SMB" evidence="3">
    <location>
        <begin position="438"/>
        <end position="478"/>
    </location>
</feature>
<evidence type="ECO:0000256" key="1">
    <source>
        <dbReference type="ARBA" id="ARBA00023157"/>
    </source>
</evidence>
<dbReference type="PROSITE" id="PS50958">
    <property type="entry name" value="SMB_2"/>
    <property type="match status" value="1"/>
</dbReference>
<dbReference type="SMART" id="SM00201">
    <property type="entry name" value="SO"/>
    <property type="match status" value="1"/>
</dbReference>
<reference evidence="4" key="2">
    <citation type="submission" date="2023-04" db="EMBL/GenBank/DDBJ databases">
        <authorList>
            <person name="Bu L."/>
            <person name="Lu L."/>
            <person name="Laidemitt M.R."/>
            <person name="Zhang S.M."/>
            <person name="Mutuku M."/>
            <person name="Mkoji G."/>
            <person name="Steinauer M."/>
            <person name="Loker E.S."/>
        </authorList>
    </citation>
    <scope>NUCLEOTIDE SEQUENCE</scope>
    <source>
        <strain evidence="4">KasaAsao</strain>
        <tissue evidence="4">Whole Snail</tissue>
    </source>
</reference>
<sequence>MKQEKSDNIMLQYTTMSSKDELIIQDSTMSSKDELIIQDSTMSSKDELIIQDSTMSSKDELIIQDSTMSSKDKLIIQDSTMSSKDKLIIQDSTMSSKDELTIQDSTMSSEDELIIQNSTMSSKDELIIEDSTMFSKDELISQDSTMSSNDDLIVQDTMSSTDDLIIPDKKMFSKDDLIIQITTMSTSEDNIVKDTVKVTTVDLLVRNTTLPTLDDSLTQGTSHMSVDPIGLDQAMLKSSEPWNPEKTTPSCTDTLKSTSYKPVNPNTEMSKSNDPLKQETTTTARQDVIKQETTTTARQDVIKQETTTTVRQDVIKQETTTTARQDVIQQETTTTARQDVIQQETTTTARQDVIKQETTTTARQDVIKKESTITMFHDKHRTISGTTASTLIKTRNPKRSRPPIIEELDDKTKLSKSKGENQDIKESNPTPETLERGNIDSCKDRCGEDISIPCSCSAKCGVYRNCCEDIKDNCLHTFQLGELEFSYLFDLETECTSDDYLVISGCSQNAKVNDSLFSILDNDTSNNVRPQKGIVNDILNQIHVTDRSTGLTFKNIHVFNCNKLGNSFPLKWSAYFNDLDLFVNGYAVTERKYDLFIYSFSPPSNLPFVAPRCIHNSVGKCESGLAGSSKHENLCPTITSYVTTEGVLKKYFNNKYCAECNGYHNVVPVSKWTVKDKHNFYFSIIGSFRDDNIIFSALPGSMSPWSKLQCSVRENNSLTTFPDHYLCVVVACRAGFHKRPNGECKQLHVLRFGLTVGALTFTEKQYLSQILRCLLSAYTEFEAVGEWQSFQTYYDLRLQKVLLFVEIAVYISDKTISRLMEQSFIIHYKTILTIVKKIKKVFFQWPYKSIAIVDHLSQIISVDIKLTNLDEPHKLEVNNTVNQSKMIACVCISLFSEVKMTKNAPCIPECVHFQEFDAVDYNEDGLGNWQSTSDNCFPLAKSRVVENKVSILCFLLCSLIKSYMFRFIVGILG</sequence>
<feature type="compositionally biased region" description="Polar residues" evidence="2">
    <location>
        <begin position="245"/>
        <end position="292"/>
    </location>
</feature>
<dbReference type="Proteomes" id="UP001233172">
    <property type="component" value="Unassembled WGS sequence"/>
</dbReference>
<dbReference type="AlphaFoldDB" id="A0AAD8C093"/>
<organism evidence="4 5">
    <name type="scientific">Biomphalaria pfeifferi</name>
    <name type="common">Bloodfluke planorb</name>
    <name type="synonym">Freshwater snail</name>
    <dbReference type="NCBI Taxonomy" id="112525"/>
    <lineage>
        <taxon>Eukaryota</taxon>
        <taxon>Metazoa</taxon>
        <taxon>Spiralia</taxon>
        <taxon>Lophotrochozoa</taxon>
        <taxon>Mollusca</taxon>
        <taxon>Gastropoda</taxon>
        <taxon>Heterobranchia</taxon>
        <taxon>Euthyneura</taxon>
        <taxon>Panpulmonata</taxon>
        <taxon>Hygrophila</taxon>
        <taxon>Lymnaeoidea</taxon>
        <taxon>Planorbidae</taxon>
        <taxon>Biomphalaria</taxon>
    </lineage>
</organism>
<evidence type="ECO:0000259" key="3">
    <source>
        <dbReference type="PROSITE" id="PS50958"/>
    </source>
</evidence>
<dbReference type="Gene3D" id="4.10.410.20">
    <property type="match status" value="1"/>
</dbReference>
<feature type="region of interest" description="Disordered" evidence="2">
    <location>
        <begin position="382"/>
        <end position="436"/>
    </location>
</feature>
<keyword evidence="5" id="KW-1185">Reference proteome</keyword>
<accession>A0AAD8C093</accession>
<feature type="region of interest" description="Disordered" evidence="2">
    <location>
        <begin position="239"/>
        <end position="292"/>
    </location>
</feature>
<dbReference type="InterPro" id="IPR001212">
    <property type="entry name" value="Somatomedin_B_dom"/>
</dbReference>
<dbReference type="SUPFAM" id="SSF90188">
    <property type="entry name" value="Somatomedin B domain"/>
    <property type="match status" value="1"/>
</dbReference>
<proteinExistence type="predicted"/>
<feature type="compositionally biased region" description="Polar residues" evidence="2">
    <location>
        <begin position="383"/>
        <end position="393"/>
    </location>
</feature>
<reference evidence="4" key="1">
    <citation type="journal article" date="2023" name="PLoS Negl. Trop. Dis.">
        <title>A genome sequence for Biomphalaria pfeifferi, the major vector snail for the human-infecting parasite Schistosoma mansoni.</title>
        <authorList>
            <person name="Bu L."/>
            <person name="Lu L."/>
            <person name="Laidemitt M.R."/>
            <person name="Zhang S.M."/>
            <person name="Mutuku M."/>
            <person name="Mkoji G."/>
            <person name="Steinauer M."/>
            <person name="Loker E.S."/>
        </authorList>
    </citation>
    <scope>NUCLEOTIDE SEQUENCE</scope>
    <source>
        <strain evidence="4">KasaAsao</strain>
    </source>
</reference>
<comment type="caution">
    <text evidence="4">The sequence shown here is derived from an EMBL/GenBank/DDBJ whole genome shotgun (WGS) entry which is preliminary data.</text>
</comment>
<evidence type="ECO:0000313" key="5">
    <source>
        <dbReference type="Proteomes" id="UP001233172"/>
    </source>
</evidence>
<dbReference type="EMBL" id="JASAOG010000023">
    <property type="protein sequence ID" value="KAK0063054.1"/>
    <property type="molecule type" value="Genomic_DNA"/>
</dbReference>